<organism evidence="1 2">
    <name type="scientific">Nonomuraea rosea</name>
    <dbReference type="NCBI Taxonomy" id="638574"/>
    <lineage>
        <taxon>Bacteria</taxon>
        <taxon>Bacillati</taxon>
        <taxon>Actinomycetota</taxon>
        <taxon>Actinomycetes</taxon>
        <taxon>Streptosporangiales</taxon>
        <taxon>Streptosporangiaceae</taxon>
        <taxon>Nonomuraea</taxon>
    </lineage>
</organism>
<evidence type="ECO:0000313" key="1">
    <source>
        <dbReference type="EMBL" id="GAA3550804.1"/>
    </source>
</evidence>
<protein>
    <submittedName>
        <fullName evidence="1">Uncharacterized protein</fullName>
    </submittedName>
</protein>
<gene>
    <name evidence="1" type="ORF">GCM10022419_033850</name>
</gene>
<dbReference type="EMBL" id="BAABDQ010000006">
    <property type="protein sequence ID" value="GAA3550804.1"/>
    <property type="molecule type" value="Genomic_DNA"/>
</dbReference>
<evidence type="ECO:0000313" key="2">
    <source>
        <dbReference type="Proteomes" id="UP001500630"/>
    </source>
</evidence>
<accession>A0ABP6WEU2</accession>
<dbReference type="RefSeq" id="WP_345562739.1">
    <property type="nucleotide sequence ID" value="NZ_BAABDQ010000006.1"/>
</dbReference>
<comment type="caution">
    <text evidence="1">The sequence shown here is derived from an EMBL/GenBank/DDBJ whole genome shotgun (WGS) entry which is preliminary data.</text>
</comment>
<keyword evidence="2" id="KW-1185">Reference proteome</keyword>
<reference evidence="2" key="1">
    <citation type="journal article" date="2019" name="Int. J. Syst. Evol. Microbiol.">
        <title>The Global Catalogue of Microorganisms (GCM) 10K type strain sequencing project: providing services to taxonomists for standard genome sequencing and annotation.</title>
        <authorList>
            <consortium name="The Broad Institute Genomics Platform"/>
            <consortium name="The Broad Institute Genome Sequencing Center for Infectious Disease"/>
            <person name="Wu L."/>
            <person name="Ma J."/>
        </authorList>
    </citation>
    <scope>NUCLEOTIDE SEQUENCE [LARGE SCALE GENOMIC DNA]</scope>
    <source>
        <strain evidence="2">JCM 17326</strain>
    </source>
</reference>
<sequence>MAAGLQVTQAEVNAQAGTIARAVFATLSNVSEFKAWLDTVTVGDLETLGFSTADANTLKSAFADLADLAGVFQGSAPARNLPYDYRVFARRLIGVGVY</sequence>
<proteinExistence type="predicted"/>
<name>A0ABP6WEU2_9ACTN</name>
<dbReference type="Proteomes" id="UP001500630">
    <property type="component" value="Unassembled WGS sequence"/>
</dbReference>